<feature type="transmembrane region" description="Helical" evidence="1">
    <location>
        <begin position="6"/>
        <end position="24"/>
    </location>
</feature>
<feature type="transmembrane region" description="Helical" evidence="1">
    <location>
        <begin position="57"/>
        <end position="78"/>
    </location>
</feature>
<reference evidence="2 3" key="1">
    <citation type="journal article" date="2011" name="J. Bacteriol.">
        <title>Genome sequence of Chthoniobacter flavus Ellin428, an aerobic heterotrophic soil bacterium.</title>
        <authorList>
            <person name="Kant R."/>
            <person name="van Passel M.W."/>
            <person name="Palva A."/>
            <person name="Lucas S."/>
            <person name="Lapidus A."/>
            <person name="Glavina Del Rio T."/>
            <person name="Dalin E."/>
            <person name="Tice H."/>
            <person name="Bruce D."/>
            <person name="Goodwin L."/>
            <person name="Pitluck S."/>
            <person name="Larimer F.W."/>
            <person name="Land M.L."/>
            <person name="Hauser L."/>
            <person name="Sangwan P."/>
            <person name="de Vos W.M."/>
            <person name="Janssen P.H."/>
            <person name="Smidt H."/>
        </authorList>
    </citation>
    <scope>NUCLEOTIDE SEQUENCE [LARGE SCALE GENOMIC DNA]</scope>
    <source>
        <strain evidence="2 3">Ellin428</strain>
    </source>
</reference>
<keyword evidence="1" id="KW-0812">Transmembrane</keyword>
<dbReference type="AlphaFoldDB" id="B4DBE7"/>
<dbReference type="InParanoid" id="B4DBE7"/>
<feature type="transmembrane region" description="Helical" evidence="1">
    <location>
        <begin position="31"/>
        <end position="51"/>
    </location>
</feature>
<keyword evidence="1" id="KW-1133">Transmembrane helix</keyword>
<keyword evidence="1" id="KW-0472">Membrane</keyword>
<evidence type="ECO:0000256" key="1">
    <source>
        <dbReference type="SAM" id="Phobius"/>
    </source>
</evidence>
<evidence type="ECO:0000313" key="2">
    <source>
        <dbReference type="EMBL" id="EDY16237.1"/>
    </source>
</evidence>
<evidence type="ECO:0000313" key="3">
    <source>
        <dbReference type="Proteomes" id="UP000005824"/>
    </source>
</evidence>
<dbReference type="EMBL" id="ABVL01000037">
    <property type="protein sequence ID" value="EDY16237.1"/>
    <property type="molecule type" value="Genomic_DNA"/>
</dbReference>
<proteinExistence type="predicted"/>
<comment type="caution">
    <text evidence="2">The sequence shown here is derived from an EMBL/GenBank/DDBJ whole genome shotgun (WGS) entry which is preliminary data.</text>
</comment>
<keyword evidence="3" id="KW-1185">Reference proteome</keyword>
<dbReference type="STRING" id="497964.CfE428DRAFT_6238"/>
<protein>
    <submittedName>
        <fullName evidence="2">Uncharacterized protein</fullName>
    </submittedName>
</protein>
<accession>B4DBE7</accession>
<dbReference type="Proteomes" id="UP000005824">
    <property type="component" value="Unassembled WGS sequence"/>
</dbReference>
<feature type="transmembrane region" description="Helical" evidence="1">
    <location>
        <begin position="90"/>
        <end position="110"/>
    </location>
</feature>
<sequence length="111" mass="12347">MNNTTILLLGISVAVLLLGCYLWRLTSSRSILLNTIFGSTCMLLAAYHTASHQRMEWAIMLPFFTTMLFGGRAVGTWWRSRKESELRFPAQLMTGVTALSLTATISAYLAP</sequence>
<gene>
    <name evidence="2" type="ORF">CfE428DRAFT_6238</name>
</gene>
<organism evidence="2 3">
    <name type="scientific">Chthoniobacter flavus Ellin428</name>
    <dbReference type="NCBI Taxonomy" id="497964"/>
    <lineage>
        <taxon>Bacteria</taxon>
        <taxon>Pseudomonadati</taxon>
        <taxon>Verrucomicrobiota</taxon>
        <taxon>Spartobacteria</taxon>
        <taxon>Chthoniobacterales</taxon>
        <taxon>Chthoniobacteraceae</taxon>
        <taxon>Chthoniobacter</taxon>
    </lineage>
</organism>
<dbReference type="RefSeq" id="WP_006983556.1">
    <property type="nucleotide sequence ID" value="NZ_ABVL01000037.1"/>
</dbReference>
<name>B4DBE7_9BACT</name>